<feature type="region of interest" description="Disordered" evidence="1">
    <location>
        <begin position="38"/>
        <end position="117"/>
    </location>
</feature>
<dbReference type="Proteomes" id="UP001519460">
    <property type="component" value="Unassembled WGS sequence"/>
</dbReference>
<organism evidence="2 3">
    <name type="scientific">Batillaria attramentaria</name>
    <dbReference type="NCBI Taxonomy" id="370345"/>
    <lineage>
        <taxon>Eukaryota</taxon>
        <taxon>Metazoa</taxon>
        <taxon>Spiralia</taxon>
        <taxon>Lophotrochozoa</taxon>
        <taxon>Mollusca</taxon>
        <taxon>Gastropoda</taxon>
        <taxon>Caenogastropoda</taxon>
        <taxon>Sorbeoconcha</taxon>
        <taxon>Cerithioidea</taxon>
        <taxon>Batillariidae</taxon>
        <taxon>Batillaria</taxon>
    </lineage>
</organism>
<name>A0ABD0KNX0_9CAEN</name>
<feature type="compositionally biased region" description="Basic and acidic residues" evidence="1">
    <location>
        <begin position="38"/>
        <end position="52"/>
    </location>
</feature>
<evidence type="ECO:0000313" key="2">
    <source>
        <dbReference type="EMBL" id="KAK7488754.1"/>
    </source>
</evidence>
<feature type="non-terminal residue" evidence="2">
    <location>
        <position position="1"/>
    </location>
</feature>
<feature type="compositionally biased region" description="Polar residues" evidence="1">
    <location>
        <begin position="1"/>
        <end position="12"/>
    </location>
</feature>
<reference evidence="2 3" key="1">
    <citation type="journal article" date="2023" name="Sci. Data">
        <title>Genome assembly of the Korean intertidal mud-creeper Batillaria attramentaria.</title>
        <authorList>
            <person name="Patra A.K."/>
            <person name="Ho P.T."/>
            <person name="Jun S."/>
            <person name="Lee S.J."/>
            <person name="Kim Y."/>
            <person name="Won Y.J."/>
        </authorList>
    </citation>
    <scope>NUCLEOTIDE SEQUENCE [LARGE SCALE GENOMIC DNA]</scope>
    <source>
        <strain evidence="2">Wonlab-2016</strain>
    </source>
</reference>
<feature type="region of interest" description="Disordered" evidence="1">
    <location>
        <begin position="1"/>
        <end position="26"/>
    </location>
</feature>
<feature type="compositionally biased region" description="Basic and acidic residues" evidence="1">
    <location>
        <begin position="73"/>
        <end position="90"/>
    </location>
</feature>
<sequence length="163" mass="18337">RSYGNTASSPIEISSGEKSDSLPDLCWPVEDDKERRLLEFTDGKVKERRDMTKTTSSGKKRRFKNPTRSHQGKRAERLGLEKTRSKERCGRARGNTASSPIKISSGEEPDSLPDLSWSLKDDSTDSILEPKERHFLDAIAGKLKGRRDRSAAGNAGRIWTYRT</sequence>
<evidence type="ECO:0000256" key="1">
    <source>
        <dbReference type="SAM" id="MobiDB-lite"/>
    </source>
</evidence>
<protein>
    <submittedName>
        <fullName evidence="2">Uncharacterized protein</fullName>
    </submittedName>
</protein>
<accession>A0ABD0KNX0</accession>
<comment type="caution">
    <text evidence="2">The sequence shown here is derived from an EMBL/GenBank/DDBJ whole genome shotgun (WGS) entry which is preliminary data.</text>
</comment>
<dbReference type="EMBL" id="JACVVK020000147">
    <property type="protein sequence ID" value="KAK7488754.1"/>
    <property type="molecule type" value="Genomic_DNA"/>
</dbReference>
<gene>
    <name evidence="2" type="ORF">BaRGS_00020051</name>
</gene>
<feature type="compositionally biased region" description="Basic residues" evidence="1">
    <location>
        <begin position="58"/>
        <end position="72"/>
    </location>
</feature>
<dbReference type="AlphaFoldDB" id="A0ABD0KNX0"/>
<keyword evidence="3" id="KW-1185">Reference proteome</keyword>
<evidence type="ECO:0000313" key="3">
    <source>
        <dbReference type="Proteomes" id="UP001519460"/>
    </source>
</evidence>
<proteinExistence type="predicted"/>